<keyword evidence="2" id="KW-1185">Reference proteome</keyword>
<protein>
    <submittedName>
        <fullName evidence="1">Os01g0689975 protein</fullName>
    </submittedName>
</protein>
<dbReference type="InParanoid" id="A0A0P0V6T0"/>
<evidence type="ECO:0000313" key="1">
    <source>
        <dbReference type="EMBL" id="BAS73792.1"/>
    </source>
</evidence>
<name>A0A0P0V6T0_ORYSJ</name>
<feature type="non-terminal residue" evidence="1">
    <location>
        <position position="1"/>
    </location>
</feature>
<dbReference type="Proteomes" id="UP000059680">
    <property type="component" value="Chromosome 1"/>
</dbReference>
<reference evidence="2" key="1">
    <citation type="journal article" date="2005" name="Nature">
        <title>The map-based sequence of the rice genome.</title>
        <authorList>
            <consortium name="International rice genome sequencing project (IRGSP)"/>
            <person name="Matsumoto T."/>
            <person name="Wu J."/>
            <person name="Kanamori H."/>
            <person name="Katayose Y."/>
            <person name="Fujisawa M."/>
            <person name="Namiki N."/>
            <person name="Mizuno H."/>
            <person name="Yamamoto K."/>
            <person name="Antonio B.A."/>
            <person name="Baba T."/>
            <person name="Sakata K."/>
            <person name="Nagamura Y."/>
            <person name="Aoki H."/>
            <person name="Arikawa K."/>
            <person name="Arita K."/>
            <person name="Bito T."/>
            <person name="Chiden Y."/>
            <person name="Fujitsuka N."/>
            <person name="Fukunaka R."/>
            <person name="Hamada M."/>
            <person name="Harada C."/>
            <person name="Hayashi A."/>
            <person name="Hijishita S."/>
            <person name="Honda M."/>
            <person name="Hosokawa S."/>
            <person name="Ichikawa Y."/>
            <person name="Idonuma A."/>
            <person name="Iijima M."/>
            <person name="Ikeda M."/>
            <person name="Ikeno M."/>
            <person name="Ito K."/>
            <person name="Ito S."/>
            <person name="Ito T."/>
            <person name="Ito Y."/>
            <person name="Ito Y."/>
            <person name="Iwabuchi A."/>
            <person name="Kamiya K."/>
            <person name="Karasawa W."/>
            <person name="Kurita K."/>
            <person name="Katagiri S."/>
            <person name="Kikuta A."/>
            <person name="Kobayashi H."/>
            <person name="Kobayashi N."/>
            <person name="Machita K."/>
            <person name="Maehara T."/>
            <person name="Masukawa M."/>
            <person name="Mizubayashi T."/>
            <person name="Mukai Y."/>
            <person name="Nagasaki H."/>
            <person name="Nagata Y."/>
            <person name="Naito S."/>
            <person name="Nakashima M."/>
            <person name="Nakama Y."/>
            <person name="Nakamichi Y."/>
            <person name="Nakamura M."/>
            <person name="Meguro A."/>
            <person name="Negishi M."/>
            <person name="Ohta I."/>
            <person name="Ohta T."/>
            <person name="Okamoto M."/>
            <person name="Ono N."/>
            <person name="Saji S."/>
            <person name="Sakaguchi M."/>
            <person name="Sakai K."/>
            <person name="Shibata M."/>
            <person name="Shimokawa T."/>
            <person name="Song J."/>
            <person name="Takazaki Y."/>
            <person name="Terasawa K."/>
            <person name="Tsugane M."/>
            <person name="Tsuji K."/>
            <person name="Ueda S."/>
            <person name="Waki K."/>
            <person name="Yamagata H."/>
            <person name="Yamamoto M."/>
            <person name="Yamamoto S."/>
            <person name="Yamane H."/>
            <person name="Yoshiki S."/>
            <person name="Yoshihara R."/>
            <person name="Yukawa K."/>
            <person name="Zhong H."/>
            <person name="Yano M."/>
            <person name="Yuan Q."/>
            <person name="Ouyang S."/>
            <person name="Liu J."/>
            <person name="Jones K.M."/>
            <person name="Gansberger K."/>
            <person name="Moffat K."/>
            <person name="Hill J."/>
            <person name="Bera J."/>
            <person name="Fadrosh D."/>
            <person name="Jin S."/>
            <person name="Johri S."/>
            <person name="Kim M."/>
            <person name="Overton L."/>
            <person name="Reardon M."/>
            <person name="Tsitrin T."/>
            <person name="Vuong H."/>
            <person name="Weaver B."/>
            <person name="Ciecko A."/>
            <person name="Tallon L."/>
            <person name="Jackson J."/>
            <person name="Pai G."/>
            <person name="Aken S.V."/>
            <person name="Utterback T."/>
            <person name="Reidmuller S."/>
            <person name="Feldblyum T."/>
            <person name="Hsiao J."/>
            <person name="Zismann V."/>
            <person name="Iobst S."/>
            <person name="de Vazeille A.R."/>
            <person name="Buell C.R."/>
            <person name="Ying K."/>
            <person name="Li Y."/>
            <person name="Lu T."/>
            <person name="Huang Y."/>
            <person name="Zhao Q."/>
            <person name="Feng Q."/>
            <person name="Zhang L."/>
            <person name="Zhu J."/>
            <person name="Weng Q."/>
            <person name="Mu J."/>
            <person name="Lu Y."/>
            <person name="Fan D."/>
            <person name="Liu Y."/>
            <person name="Guan J."/>
            <person name="Zhang Y."/>
            <person name="Yu S."/>
            <person name="Liu X."/>
            <person name="Zhang Y."/>
            <person name="Hong G."/>
            <person name="Han B."/>
            <person name="Choisne N."/>
            <person name="Demange N."/>
            <person name="Orjeda G."/>
            <person name="Samain S."/>
            <person name="Cattolico L."/>
            <person name="Pelletier E."/>
            <person name="Couloux A."/>
            <person name="Segurens B."/>
            <person name="Wincker P."/>
            <person name="D'Hont A."/>
            <person name="Scarpelli C."/>
            <person name="Weissenbach J."/>
            <person name="Salanoubat M."/>
            <person name="Quetier F."/>
            <person name="Yu Y."/>
            <person name="Kim H.R."/>
            <person name="Rambo T."/>
            <person name="Currie J."/>
            <person name="Collura K."/>
            <person name="Luo M."/>
            <person name="Yang T."/>
            <person name="Ammiraju J.S.S."/>
            <person name="Engler F."/>
            <person name="Soderlund C."/>
            <person name="Wing R.A."/>
            <person name="Palmer L.E."/>
            <person name="de la Bastide M."/>
            <person name="Spiegel L."/>
            <person name="Nascimento L."/>
            <person name="Zutavern T."/>
            <person name="O'Shaughnessy A."/>
            <person name="Dike S."/>
            <person name="Dedhia N."/>
            <person name="Preston R."/>
            <person name="Balija V."/>
            <person name="McCombie W.R."/>
            <person name="Chow T."/>
            <person name="Chen H."/>
            <person name="Chung M."/>
            <person name="Chen C."/>
            <person name="Shaw J."/>
            <person name="Wu H."/>
            <person name="Hsiao K."/>
            <person name="Chao Y."/>
            <person name="Chu M."/>
            <person name="Cheng C."/>
            <person name="Hour A."/>
            <person name="Lee P."/>
            <person name="Lin S."/>
            <person name="Lin Y."/>
            <person name="Liou J."/>
            <person name="Liu S."/>
            <person name="Hsing Y."/>
            <person name="Raghuvanshi S."/>
            <person name="Mohanty A."/>
            <person name="Bharti A.K."/>
            <person name="Gaur A."/>
            <person name="Gupta V."/>
            <person name="Kumar D."/>
            <person name="Ravi V."/>
            <person name="Vij S."/>
            <person name="Kapur A."/>
            <person name="Khurana P."/>
            <person name="Khurana P."/>
            <person name="Khurana J.P."/>
            <person name="Tyagi A.K."/>
            <person name="Gaikwad K."/>
            <person name="Singh A."/>
            <person name="Dalal V."/>
            <person name="Srivastava S."/>
            <person name="Dixit A."/>
            <person name="Pal A.K."/>
            <person name="Ghazi I.A."/>
            <person name="Yadav M."/>
            <person name="Pandit A."/>
            <person name="Bhargava A."/>
            <person name="Sureshbabu K."/>
            <person name="Batra K."/>
            <person name="Sharma T.R."/>
            <person name="Mohapatra T."/>
            <person name="Singh N.K."/>
            <person name="Messing J."/>
            <person name="Nelson A.B."/>
            <person name="Fuks G."/>
            <person name="Kavchok S."/>
            <person name="Keizer G."/>
            <person name="Linton E."/>
            <person name="Llaca V."/>
            <person name="Song R."/>
            <person name="Tanyolac B."/>
            <person name="Young S."/>
            <person name="Ho-Il K."/>
            <person name="Hahn J.H."/>
            <person name="Sangsakoo G."/>
            <person name="Vanavichit A."/>
            <person name="de Mattos Luiz.A.T."/>
            <person name="Zimmer P.D."/>
            <person name="Malone G."/>
            <person name="Dellagostin O."/>
            <person name="de Oliveira A.C."/>
            <person name="Bevan M."/>
            <person name="Bancroft I."/>
            <person name="Minx P."/>
            <person name="Cordum H."/>
            <person name="Wilson R."/>
            <person name="Cheng Z."/>
            <person name="Jin W."/>
            <person name="Jiang J."/>
            <person name="Leong S.A."/>
            <person name="Iwama H."/>
            <person name="Gojobori T."/>
            <person name="Itoh T."/>
            <person name="Niimura Y."/>
            <person name="Fujii Y."/>
            <person name="Habara T."/>
            <person name="Sakai H."/>
            <person name="Sato Y."/>
            <person name="Wilson G."/>
            <person name="Kumar K."/>
            <person name="McCouch S."/>
            <person name="Juretic N."/>
            <person name="Hoen D."/>
            <person name="Wright S."/>
            <person name="Bruskiewich R."/>
            <person name="Bureau T."/>
            <person name="Miyao A."/>
            <person name="Hirochika H."/>
            <person name="Nishikawa T."/>
            <person name="Kadowaki K."/>
            <person name="Sugiura M."/>
            <person name="Burr B."/>
            <person name="Sasaki T."/>
        </authorList>
    </citation>
    <scope>NUCLEOTIDE SEQUENCE [LARGE SCALE GENOMIC DNA]</scope>
    <source>
        <strain evidence="2">cv. Nipponbare</strain>
    </source>
</reference>
<organism evidence="1 2">
    <name type="scientific">Oryza sativa subsp. japonica</name>
    <name type="common">Rice</name>
    <dbReference type="NCBI Taxonomy" id="39947"/>
    <lineage>
        <taxon>Eukaryota</taxon>
        <taxon>Viridiplantae</taxon>
        <taxon>Streptophyta</taxon>
        <taxon>Embryophyta</taxon>
        <taxon>Tracheophyta</taxon>
        <taxon>Spermatophyta</taxon>
        <taxon>Magnoliopsida</taxon>
        <taxon>Liliopsida</taxon>
        <taxon>Poales</taxon>
        <taxon>Poaceae</taxon>
        <taxon>BOP clade</taxon>
        <taxon>Oryzoideae</taxon>
        <taxon>Oryzeae</taxon>
        <taxon>Oryzinae</taxon>
        <taxon>Oryza</taxon>
        <taxon>Oryza sativa</taxon>
    </lineage>
</organism>
<dbReference type="AlphaFoldDB" id="A0A0P0V6T0"/>
<sequence>LEHLLDRRPHLAVLLQAPESQLGDHGHHLLRRRVGLVAELEVHELLELALLDPVDGHAGQVDLVPLPGDVHRRLRRDELHQDNAEAVHIALVGKLVALVILRIHVPWGALGSGGDVRDVEGEEAGEAKVSDLDVEVGVEEDVGGLDVAVHDGWLDGVEVRERGGRLDGDVEAERPRERALLRAVAVQVVGHRAVGHELVHQEQLPALARRAPVEHHQVRVPQPRQDRRLVHELLHPPVAVVVQPLHRHHAPVSKYPYIDTRCRSRHHRALCSR</sequence>
<dbReference type="PaxDb" id="39947-A0A0P0V6T0"/>
<dbReference type="FunCoup" id="A0A0P0V6T0">
    <property type="interactions" value="5"/>
</dbReference>
<evidence type="ECO:0000313" key="2">
    <source>
        <dbReference type="Proteomes" id="UP000059680"/>
    </source>
</evidence>
<accession>A0A0P0V6T0</accession>
<dbReference type="EMBL" id="AP014957">
    <property type="protein sequence ID" value="BAS73792.1"/>
    <property type="molecule type" value="Genomic_DNA"/>
</dbReference>
<proteinExistence type="predicted"/>
<reference evidence="1 2" key="3">
    <citation type="journal article" date="2013" name="Rice">
        <title>Improvement of the Oryza sativa Nipponbare reference genome using next generation sequence and optical map data.</title>
        <authorList>
            <person name="Kawahara Y."/>
            <person name="de la Bastide M."/>
            <person name="Hamilton J.P."/>
            <person name="Kanamori H."/>
            <person name="McCombie W.R."/>
            <person name="Ouyang S."/>
            <person name="Schwartz D.C."/>
            <person name="Tanaka T."/>
            <person name="Wu J."/>
            <person name="Zhou S."/>
            <person name="Childs K.L."/>
            <person name="Davidson R.M."/>
            <person name="Lin H."/>
            <person name="Quesada-Ocampo L."/>
            <person name="Vaillancourt B."/>
            <person name="Sakai H."/>
            <person name="Lee S.S."/>
            <person name="Kim J."/>
            <person name="Numa H."/>
            <person name="Itoh T."/>
            <person name="Buell C.R."/>
            <person name="Matsumoto T."/>
        </authorList>
    </citation>
    <scope>NUCLEOTIDE SEQUENCE [LARGE SCALE GENOMIC DNA]</scope>
    <source>
        <strain evidence="2">cv. Nipponbare</strain>
    </source>
</reference>
<dbReference type="Gramene" id="Os01t0689975-00">
    <property type="protein sequence ID" value="Os01t0689975-00"/>
    <property type="gene ID" value="Os01g0689975"/>
</dbReference>
<reference evidence="1 2" key="2">
    <citation type="journal article" date="2013" name="Plant Cell Physiol.">
        <title>Rice Annotation Project Database (RAP-DB): an integrative and interactive database for rice genomics.</title>
        <authorList>
            <person name="Sakai H."/>
            <person name="Lee S.S."/>
            <person name="Tanaka T."/>
            <person name="Numa H."/>
            <person name="Kim J."/>
            <person name="Kawahara Y."/>
            <person name="Wakimoto H."/>
            <person name="Yang C.C."/>
            <person name="Iwamoto M."/>
            <person name="Abe T."/>
            <person name="Yamada Y."/>
            <person name="Muto A."/>
            <person name="Inokuchi H."/>
            <person name="Ikemura T."/>
            <person name="Matsumoto T."/>
            <person name="Sasaki T."/>
            <person name="Itoh T."/>
        </authorList>
    </citation>
    <scope>NUCLEOTIDE SEQUENCE [LARGE SCALE GENOMIC DNA]</scope>
    <source>
        <strain evidence="2">cv. Nipponbare</strain>
    </source>
</reference>
<gene>
    <name evidence="1" type="ordered locus">Os01g0689975</name>
    <name evidence="1" type="ORF">OSNPB_010689975</name>
</gene>